<proteinExistence type="predicted"/>
<organism evidence="3">
    <name type="scientific">Albugo laibachii Nc14</name>
    <dbReference type="NCBI Taxonomy" id="890382"/>
    <lineage>
        <taxon>Eukaryota</taxon>
        <taxon>Sar</taxon>
        <taxon>Stramenopiles</taxon>
        <taxon>Oomycota</taxon>
        <taxon>Peronosporomycetes</taxon>
        <taxon>Albuginales</taxon>
        <taxon>Albuginaceae</taxon>
        <taxon>Albugo</taxon>
    </lineage>
</organism>
<feature type="region of interest" description="Disordered" evidence="1">
    <location>
        <begin position="163"/>
        <end position="190"/>
    </location>
</feature>
<dbReference type="EMBL" id="FR824341">
    <property type="protein sequence ID" value="CCA25409.1"/>
    <property type="molecule type" value="Genomic_DNA"/>
</dbReference>
<dbReference type="AlphaFoldDB" id="F0WVG8"/>
<evidence type="ECO:0000313" key="3">
    <source>
        <dbReference type="EMBL" id="CCA25409.1"/>
    </source>
</evidence>
<feature type="transmembrane region" description="Helical" evidence="2">
    <location>
        <begin position="49"/>
        <end position="71"/>
    </location>
</feature>
<accession>F0WVG8</accession>
<sequence>MAQSSQQNTAICYESVYTVVLEAIEQWMCLSSAKYVVGMMVFAQLFSKLIPTTFMTILWYGALVYLFSYHIQNTSILPATRTSPSLTNCVAIERRNIKHFTLRYFHPGPSFHTTIHTFTITLIQKERDQHFSNKSESLTIFRGASYDSGIKLVKEAAIEGVDFEDETDSDTGDECDQEASLLSQDTESVSSGELETFDETLDIVNCLPINSQFRQQLYSYEPLTPKATTLSPAVRQMIAEADVMMAELRDMLLVDDLHTDDALFVEEEGHFPSRKEAFETMYDGDDEEDTYRSRKLCKQKPQWVRFDPSVTVYDAPDEFYL</sequence>
<evidence type="ECO:0000256" key="1">
    <source>
        <dbReference type="SAM" id="MobiDB-lite"/>
    </source>
</evidence>
<feature type="compositionally biased region" description="Acidic residues" evidence="1">
    <location>
        <begin position="163"/>
        <end position="177"/>
    </location>
</feature>
<reference evidence="3" key="2">
    <citation type="submission" date="2011-02" db="EMBL/GenBank/DDBJ databases">
        <authorList>
            <person name="MacLean D."/>
        </authorList>
    </citation>
    <scope>NUCLEOTIDE SEQUENCE</scope>
</reference>
<keyword evidence="2" id="KW-0472">Membrane</keyword>
<gene>
    <name evidence="3" type="primary">AlNc14C296G10303</name>
    <name evidence="3" type="ORF">ALNC14_115530</name>
</gene>
<name>F0WVG8_9STRA</name>
<evidence type="ECO:0000256" key="2">
    <source>
        <dbReference type="SAM" id="Phobius"/>
    </source>
</evidence>
<dbReference type="HOGENOM" id="CLU_867175_0_0_1"/>
<keyword evidence="2" id="KW-1133">Transmembrane helix</keyword>
<keyword evidence="2" id="KW-0812">Transmembrane</keyword>
<protein>
    <submittedName>
        <fullName evidence="3">AlNc14C296G10303 protein</fullName>
    </submittedName>
</protein>
<feature type="compositionally biased region" description="Polar residues" evidence="1">
    <location>
        <begin position="180"/>
        <end position="190"/>
    </location>
</feature>
<reference evidence="3" key="1">
    <citation type="journal article" date="2011" name="PLoS Biol.">
        <title>Gene gain and loss during evolution of obligate parasitism in the white rust pathogen of Arabidopsis thaliana.</title>
        <authorList>
            <person name="Kemen E."/>
            <person name="Gardiner A."/>
            <person name="Schultz-Larsen T."/>
            <person name="Kemen A.C."/>
            <person name="Balmuth A.L."/>
            <person name="Robert-Seilaniantz A."/>
            <person name="Bailey K."/>
            <person name="Holub E."/>
            <person name="Studholme D.J."/>
            <person name="Maclean D."/>
            <person name="Jones J.D."/>
        </authorList>
    </citation>
    <scope>NUCLEOTIDE SEQUENCE</scope>
</reference>